<dbReference type="InterPro" id="IPR058548">
    <property type="entry name" value="MlaB-like_STAS"/>
</dbReference>
<dbReference type="PANTHER" id="PTHR35849">
    <property type="entry name" value="BLR2341 PROTEIN"/>
    <property type="match status" value="1"/>
</dbReference>
<dbReference type="EMBL" id="CP044222">
    <property type="protein sequence ID" value="QEW08411.1"/>
    <property type="molecule type" value="Genomic_DNA"/>
</dbReference>
<dbReference type="InterPro" id="IPR036513">
    <property type="entry name" value="STAS_dom_sf"/>
</dbReference>
<gene>
    <name evidence="2" type="ORF">F5I99_19040</name>
</gene>
<dbReference type="KEGG" id="nik:F5I99_19040"/>
<name>A0A5J6LK87_9GAMM</name>
<dbReference type="InterPro" id="IPR052746">
    <property type="entry name" value="MlaB_ABC_Transporter"/>
</dbReference>
<evidence type="ECO:0000313" key="2">
    <source>
        <dbReference type="EMBL" id="QEW08411.1"/>
    </source>
</evidence>
<dbReference type="Pfam" id="PF13466">
    <property type="entry name" value="STAS_2"/>
    <property type="match status" value="1"/>
</dbReference>
<sequence length="108" mass="12060">MDIQIQLDEQGRCLAFLSGEFSIYHAADMKAKLLEALNLCTEMELNLADVSEIDTAGLQLLVMVEQEALRTDKRLHLTEHSAAVVDIMQLYDLTGYFGDPVLIKSKTS</sequence>
<proteinExistence type="predicted"/>
<dbReference type="Proteomes" id="UP000325606">
    <property type="component" value="Chromosome"/>
</dbReference>
<evidence type="ECO:0000313" key="3">
    <source>
        <dbReference type="Proteomes" id="UP000325606"/>
    </source>
</evidence>
<dbReference type="CDD" id="cd07043">
    <property type="entry name" value="STAS_anti-anti-sigma_factors"/>
    <property type="match status" value="1"/>
</dbReference>
<dbReference type="SUPFAM" id="SSF52091">
    <property type="entry name" value="SpoIIaa-like"/>
    <property type="match status" value="1"/>
</dbReference>
<evidence type="ECO:0000259" key="1">
    <source>
        <dbReference type="PROSITE" id="PS50801"/>
    </source>
</evidence>
<dbReference type="PANTHER" id="PTHR35849:SF2">
    <property type="entry name" value="BLR2341 PROTEIN"/>
    <property type="match status" value="1"/>
</dbReference>
<feature type="domain" description="STAS" evidence="1">
    <location>
        <begin position="17"/>
        <end position="108"/>
    </location>
</feature>
<accession>A0A5J6LK87</accession>
<dbReference type="InterPro" id="IPR002645">
    <property type="entry name" value="STAS_dom"/>
</dbReference>
<keyword evidence="3" id="KW-1185">Reference proteome</keyword>
<reference evidence="2 3" key="1">
    <citation type="submission" date="2019-09" db="EMBL/GenBank/DDBJ databases">
        <title>Nitrincola iocasae sp. nov., a bacterium isolated from the sediment collected at a cold seep field in South China Sea.</title>
        <authorList>
            <person name="Zhang H."/>
            <person name="Wang H."/>
            <person name="Li C."/>
        </authorList>
    </citation>
    <scope>NUCLEOTIDE SEQUENCE [LARGE SCALE GENOMIC DNA]</scope>
    <source>
        <strain evidence="2 3">KXZD1103</strain>
    </source>
</reference>
<protein>
    <submittedName>
        <fullName evidence="2">STAS domain-containing protein</fullName>
    </submittedName>
</protein>
<dbReference type="RefSeq" id="WP_151058800.1">
    <property type="nucleotide sequence ID" value="NZ_CP044222.1"/>
</dbReference>
<dbReference type="Gene3D" id="3.30.750.24">
    <property type="entry name" value="STAS domain"/>
    <property type="match status" value="1"/>
</dbReference>
<dbReference type="PROSITE" id="PS50801">
    <property type="entry name" value="STAS"/>
    <property type="match status" value="1"/>
</dbReference>
<dbReference type="AlphaFoldDB" id="A0A5J6LK87"/>
<organism evidence="2 3">
    <name type="scientific">Nitrincola iocasae</name>
    <dbReference type="NCBI Taxonomy" id="2614693"/>
    <lineage>
        <taxon>Bacteria</taxon>
        <taxon>Pseudomonadati</taxon>
        <taxon>Pseudomonadota</taxon>
        <taxon>Gammaproteobacteria</taxon>
        <taxon>Oceanospirillales</taxon>
        <taxon>Oceanospirillaceae</taxon>
        <taxon>Nitrincola</taxon>
    </lineage>
</organism>